<dbReference type="InterPro" id="IPR023395">
    <property type="entry name" value="MCP_dom_sf"/>
</dbReference>
<comment type="similarity">
    <text evidence="2 11">Belongs to the mitochondrial carrier (TC 2.A.29) family.</text>
</comment>
<comment type="subcellular location">
    <subcellularLocation>
        <location evidence="1">Mitochondrion inner membrane</location>
        <topology evidence="1">Multi-pass membrane protein</topology>
    </subcellularLocation>
</comment>
<name>D7G058_ECTSI</name>
<dbReference type="FunFam" id="1.50.40.10:FF:000009">
    <property type="entry name" value="Mitochondrial 2-oxoglutarate/malate carrier protein"/>
    <property type="match status" value="1"/>
</dbReference>
<dbReference type="eggNOG" id="KOG0759">
    <property type="taxonomic scope" value="Eukaryota"/>
</dbReference>
<feature type="repeat" description="Solcar" evidence="10">
    <location>
        <begin position="132"/>
        <end position="223"/>
    </location>
</feature>
<dbReference type="OMA" id="YMNAKPG"/>
<evidence type="ECO:0000256" key="8">
    <source>
        <dbReference type="ARBA" id="ARBA00023128"/>
    </source>
</evidence>
<sequence>MSSTTMRFLRSLATGLVALAAVANPTVAVAQDLPTYANFVVAGASGMSAWVFIHPADLIKTRMQLLGDSKKGATAVSVGKDLVKNEGVTALYAGLSAALARQASYTTLRLGLYDLLRRLVLDSRTSDMNGVQLLLLRILIGAVSGGMASFCSCPIEVCLVRMQADGKLPKDQQRGYRGVFHALYRIARDEGALAYWRGGGTTVLRAMVVSVSQIATYDQAKASLAPYVQGFRQHLVAGVISALTFTTISMPFDTVKTRVQQEKAGSKPRYTGTFNALATIARTESLGSLWTGFPPYLLAKGTLTVILFLIKEQYTELAKWLCSGGLKTMFAAK</sequence>
<dbReference type="EMBL" id="FN648591">
    <property type="protein sequence ID" value="CBJ32940.1"/>
    <property type="molecule type" value="Genomic_DNA"/>
</dbReference>
<evidence type="ECO:0000256" key="12">
    <source>
        <dbReference type="SAM" id="SignalP"/>
    </source>
</evidence>
<dbReference type="InterPro" id="IPR018108">
    <property type="entry name" value="MCP_transmembrane"/>
</dbReference>
<keyword evidence="6" id="KW-0999">Mitochondrion inner membrane</keyword>
<dbReference type="PANTHER" id="PTHR45618">
    <property type="entry name" value="MITOCHONDRIAL DICARBOXYLATE CARRIER-RELATED"/>
    <property type="match status" value="1"/>
</dbReference>
<feature type="chain" id="PRO_5003095649" evidence="12">
    <location>
        <begin position="31"/>
        <end position="333"/>
    </location>
</feature>
<proteinExistence type="inferred from homology"/>
<dbReference type="InterPro" id="IPR050391">
    <property type="entry name" value="Mito_Metabolite_Transporter"/>
</dbReference>
<evidence type="ECO:0000256" key="4">
    <source>
        <dbReference type="ARBA" id="ARBA00022692"/>
    </source>
</evidence>
<keyword evidence="8" id="KW-0496">Mitochondrion</keyword>
<keyword evidence="7" id="KW-1133">Transmembrane helix</keyword>
<feature type="repeat" description="Solcar" evidence="10">
    <location>
        <begin position="37"/>
        <end position="119"/>
    </location>
</feature>
<evidence type="ECO:0000256" key="9">
    <source>
        <dbReference type="ARBA" id="ARBA00023136"/>
    </source>
</evidence>
<accession>D7G058</accession>
<evidence type="ECO:0000256" key="11">
    <source>
        <dbReference type="RuleBase" id="RU000488"/>
    </source>
</evidence>
<keyword evidence="12" id="KW-0732">Signal</keyword>
<feature type="signal peptide" evidence="12">
    <location>
        <begin position="1"/>
        <end position="30"/>
    </location>
</feature>
<dbReference type="EMBL" id="FN649732">
    <property type="protein sequence ID" value="CBJ32940.1"/>
    <property type="molecule type" value="Genomic_DNA"/>
</dbReference>
<feature type="repeat" description="Solcar" evidence="10">
    <location>
        <begin position="229"/>
        <end position="317"/>
    </location>
</feature>
<keyword evidence="9 10" id="KW-0472">Membrane</keyword>
<dbReference type="OrthoDB" id="756301at2759"/>
<evidence type="ECO:0000256" key="2">
    <source>
        <dbReference type="ARBA" id="ARBA00006375"/>
    </source>
</evidence>
<dbReference type="AlphaFoldDB" id="D7G058"/>
<keyword evidence="14" id="KW-1185">Reference proteome</keyword>
<dbReference type="InParanoid" id="D7G058"/>
<dbReference type="Pfam" id="PF00153">
    <property type="entry name" value="Mito_carr"/>
    <property type="match status" value="3"/>
</dbReference>
<evidence type="ECO:0000313" key="13">
    <source>
        <dbReference type="EMBL" id="CBJ32940.1"/>
    </source>
</evidence>
<evidence type="ECO:0000256" key="1">
    <source>
        <dbReference type="ARBA" id="ARBA00004448"/>
    </source>
</evidence>
<dbReference type="GO" id="GO:0005743">
    <property type="term" value="C:mitochondrial inner membrane"/>
    <property type="evidence" value="ECO:0007669"/>
    <property type="project" value="UniProtKB-SubCell"/>
</dbReference>
<organism evidence="13 14">
    <name type="scientific">Ectocarpus siliculosus</name>
    <name type="common">Brown alga</name>
    <name type="synonym">Conferva siliculosa</name>
    <dbReference type="NCBI Taxonomy" id="2880"/>
    <lineage>
        <taxon>Eukaryota</taxon>
        <taxon>Sar</taxon>
        <taxon>Stramenopiles</taxon>
        <taxon>Ochrophyta</taxon>
        <taxon>PX clade</taxon>
        <taxon>Phaeophyceae</taxon>
        <taxon>Ectocarpales</taxon>
        <taxon>Ectocarpaceae</taxon>
        <taxon>Ectocarpus</taxon>
    </lineage>
</organism>
<dbReference type="SUPFAM" id="SSF103506">
    <property type="entry name" value="Mitochondrial carrier"/>
    <property type="match status" value="1"/>
</dbReference>
<dbReference type="Gene3D" id="1.50.40.10">
    <property type="entry name" value="Mitochondrial carrier domain"/>
    <property type="match status" value="1"/>
</dbReference>
<evidence type="ECO:0000256" key="7">
    <source>
        <dbReference type="ARBA" id="ARBA00022989"/>
    </source>
</evidence>
<evidence type="ECO:0000256" key="3">
    <source>
        <dbReference type="ARBA" id="ARBA00022448"/>
    </source>
</evidence>
<evidence type="ECO:0000256" key="5">
    <source>
        <dbReference type="ARBA" id="ARBA00022737"/>
    </source>
</evidence>
<protein>
    <submittedName>
        <fullName evidence="13">Uncharacterized protein</fullName>
    </submittedName>
</protein>
<keyword evidence="4 10" id="KW-0812">Transmembrane</keyword>
<dbReference type="Proteomes" id="UP000002630">
    <property type="component" value="Linkage Group LG07"/>
</dbReference>
<gene>
    <name evidence="13" type="ORF">Esi_0394_0010</name>
</gene>
<evidence type="ECO:0000256" key="6">
    <source>
        <dbReference type="ARBA" id="ARBA00022792"/>
    </source>
</evidence>
<evidence type="ECO:0000313" key="14">
    <source>
        <dbReference type="Proteomes" id="UP000002630"/>
    </source>
</evidence>
<dbReference type="PROSITE" id="PS50920">
    <property type="entry name" value="SOLCAR"/>
    <property type="match status" value="3"/>
</dbReference>
<reference evidence="13 14" key="1">
    <citation type="journal article" date="2010" name="Nature">
        <title>The Ectocarpus genome and the independent evolution of multicellularity in brown algae.</title>
        <authorList>
            <person name="Cock J.M."/>
            <person name="Sterck L."/>
            <person name="Rouze P."/>
            <person name="Scornet D."/>
            <person name="Allen A.E."/>
            <person name="Amoutzias G."/>
            <person name="Anthouard V."/>
            <person name="Artiguenave F."/>
            <person name="Aury J.M."/>
            <person name="Badger J.H."/>
            <person name="Beszteri B."/>
            <person name="Billiau K."/>
            <person name="Bonnet E."/>
            <person name="Bothwell J.H."/>
            <person name="Bowler C."/>
            <person name="Boyen C."/>
            <person name="Brownlee C."/>
            <person name="Carrano C.J."/>
            <person name="Charrier B."/>
            <person name="Cho G.Y."/>
            <person name="Coelho S.M."/>
            <person name="Collen J."/>
            <person name="Corre E."/>
            <person name="Da Silva C."/>
            <person name="Delage L."/>
            <person name="Delaroque N."/>
            <person name="Dittami S.M."/>
            <person name="Doulbeau S."/>
            <person name="Elias M."/>
            <person name="Farnham G."/>
            <person name="Gachon C.M."/>
            <person name="Gschloessl B."/>
            <person name="Heesch S."/>
            <person name="Jabbari K."/>
            <person name="Jubin C."/>
            <person name="Kawai H."/>
            <person name="Kimura K."/>
            <person name="Kloareg B."/>
            <person name="Kupper F.C."/>
            <person name="Lang D."/>
            <person name="Le Bail A."/>
            <person name="Leblanc C."/>
            <person name="Lerouge P."/>
            <person name="Lohr M."/>
            <person name="Lopez P.J."/>
            <person name="Martens C."/>
            <person name="Maumus F."/>
            <person name="Michel G."/>
            <person name="Miranda-Saavedra D."/>
            <person name="Morales J."/>
            <person name="Moreau H."/>
            <person name="Motomura T."/>
            <person name="Nagasato C."/>
            <person name="Napoli C.A."/>
            <person name="Nelson D.R."/>
            <person name="Nyvall-Collen P."/>
            <person name="Peters A.F."/>
            <person name="Pommier C."/>
            <person name="Potin P."/>
            <person name="Poulain J."/>
            <person name="Quesneville H."/>
            <person name="Read B."/>
            <person name="Rensing S.A."/>
            <person name="Ritter A."/>
            <person name="Rousvoal S."/>
            <person name="Samanta M."/>
            <person name="Samson G."/>
            <person name="Schroeder D.C."/>
            <person name="Segurens B."/>
            <person name="Strittmatter M."/>
            <person name="Tonon T."/>
            <person name="Tregear J.W."/>
            <person name="Valentin K."/>
            <person name="von Dassow P."/>
            <person name="Yamagishi T."/>
            <person name="Van de Peer Y."/>
            <person name="Wincker P."/>
        </authorList>
    </citation>
    <scope>NUCLEOTIDE SEQUENCE [LARGE SCALE GENOMIC DNA]</scope>
    <source>
        <strain evidence="14">Ec32 / CCAP1310/4</strain>
    </source>
</reference>
<keyword evidence="3 11" id="KW-0813">Transport</keyword>
<keyword evidence="5" id="KW-0677">Repeat</keyword>
<evidence type="ECO:0000256" key="10">
    <source>
        <dbReference type="PROSITE-ProRule" id="PRU00282"/>
    </source>
</evidence>
<dbReference type="STRING" id="2880.D7G058"/>